<feature type="active site" description="Nucleophile" evidence="16">
    <location>
        <position position="426"/>
    </location>
</feature>
<feature type="binding site" evidence="17">
    <location>
        <position position="189"/>
    </location>
    <ligand>
        <name>FAD</name>
        <dbReference type="ChEBI" id="CHEBI:57692"/>
    </ligand>
</feature>
<keyword evidence="10" id="KW-0249">Electron transport</keyword>
<dbReference type="Pfam" id="PF04137">
    <property type="entry name" value="ERO1"/>
    <property type="match status" value="1"/>
</dbReference>
<dbReference type="InterPro" id="IPR007266">
    <property type="entry name" value="Ero1"/>
</dbReference>
<reference evidence="21" key="1">
    <citation type="submission" date="2022-07" db="EMBL/GenBank/DDBJ databases">
        <title>Draft genome sequence of Zalerion maritima ATCC 34329, a (micro)plastics degrading marine fungus.</title>
        <authorList>
            <person name="Paco A."/>
            <person name="Goncalves M.F.M."/>
            <person name="Rocha-Santos T.A.P."/>
            <person name="Alves A."/>
        </authorList>
    </citation>
    <scope>NUCLEOTIDE SEQUENCE</scope>
    <source>
        <strain evidence="21">ATCC 34329</strain>
    </source>
</reference>
<feature type="compositionally biased region" description="Basic and acidic residues" evidence="19">
    <location>
        <begin position="130"/>
        <end position="143"/>
    </location>
</feature>
<feature type="binding site" evidence="17">
    <location>
        <position position="291"/>
    </location>
    <ligand>
        <name>FAD</name>
        <dbReference type="ChEBI" id="CHEBI:57692"/>
    </ligand>
</feature>
<evidence type="ECO:0000256" key="18">
    <source>
        <dbReference type="PIRSR" id="PIRSR017205-3"/>
    </source>
</evidence>
<organism evidence="21 22">
    <name type="scientific">Zalerion maritima</name>
    <dbReference type="NCBI Taxonomy" id="339359"/>
    <lineage>
        <taxon>Eukaryota</taxon>
        <taxon>Fungi</taxon>
        <taxon>Dikarya</taxon>
        <taxon>Ascomycota</taxon>
        <taxon>Pezizomycotina</taxon>
        <taxon>Sordariomycetes</taxon>
        <taxon>Lulworthiomycetidae</taxon>
        <taxon>Lulworthiales</taxon>
        <taxon>Lulworthiaceae</taxon>
        <taxon>Zalerion</taxon>
    </lineage>
</organism>
<dbReference type="Proteomes" id="UP001201980">
    <property type="component" value="Unassembled WGS sequence"/>
</dbReference>
<feature type="binding site" evidence="17">
    <location>
        <position position="200"/>
    </location>
    <ligand>
        <name>FAD</name>
        <dbReference type="ChEBI" id="CHEBI:57692"/>
    </ligand>
</feature>
<keyword evidence="15" id="KW-0676">Redox-active center</keyword>
<dbReference type="GO" id="GO:0015035">
    <property type="term" value="F:protein-disulfide reductase activity"/>
    <property type="evidence" value="ECO:0007669"/>
    <property type="project" value="InterPro"/>
</dbReference>
<feature type="region of interest" description="Disordered" evidence="19">
    <location>
        <begin position="119"/>
        <end position="143"/>
    </location>
</feature>
<evidence type="ECO:0000313" key="22">
    <source>
        <dbReference type="Proteomes" id="UP001201980"/>
    </source>
</evidence>
<feature type="compositionally biased region" description="Acidic residues" evidence="19">
    <location>
        <begin position="547"/>
        <end position="557"/>
    </location>
</feature>
<keyword evidence="14" id="KW-0325">Glycoprotein</keyword>
<evidence type="ECO:0000256" key="17">
    <source>
        <dbReference type="PIRSR" id="PIRSR017205-2"/>
    </source>
</evidence>
<evidence type="ECO:0000256" key="15">
    <source>
        <dbReference type="ARBA" id="ARBA00023284"/>
    </source>
</evidence>
<keyword evidence="12" id="KW-0472">Membrane</keyword>
<keyword evidence="9 17" id="KW-0274">FAD</keyword>
<evidence type="ECO:0000313" key="21">
    <source>
        <dbReference type="EMBL" id="KAJ2893791.1"/>
    </source>
</evidence>
<accession>A0AAD5RH91</accession>
<evidence type="ECO:0000256" key="20">
    <source>
        <dbReference type="SAM" id="SignalP"/>
    </source>
</evidence>
<evidence type="ECO:0000256" key="19">
    <source>
        <dbReference type="SAM" id="MobiDB-lite"/>
    </source>
</evidence>
<dbReference type="GO" id="GO:0034975">
    <property type="term" value="P:protein folding in endoplasmic reticulum"/>
    <property type="evidence" value="ECO:0007669"/>
    <property type="project" value="InterPro"/>
</dbReference>
<feature type="binding site" evidence="17">
    <location>
        <position position="294"/>
    </location>
    <ligand>
        <name>FAD</name>
        <dbReference type="ChEBI" id="CHEBI:57692"/>
    </ligand>
</feature>
<keyword evidence="13 18" id="KW-1015">Disulfide bond</keyword>
<feature type="signal peptide" evidence="20">
    <location>
        <begin position="1"/>
        <end position="23"/>
    </location>
</feature>
<dbReference type="InterPro" id="IPR037192">
    <property type="entry name" value="ERO1-like_sf"/>
</dbReference>
<sequence length="636" mass="71529">MKPAAKHFFLTVFALWGAPGNCGVQDEDCPISPRAIVSDACASYSTLEQLNERVKPAVDDLTRNTDFFSHYRVNLFHQRCPFWNDENSMCGNIGCAVQTLDNEEDIPEVWRAHELGKLEGPHAKHPGRKVQKEHPNRPLDGKLGDDVGESCVVEYDDECDERDYCVPEDESATSKGDYVSLITNPERFTGYSGDGATGVWDAIYRENCFQKSLPLSPVGDDGSSTPAGGFSFADNPAAAAFDLKSVLDAAGRQQVLQLQRQNNPNTPFVAQTGFEVDDECLEKRVFYKVMSGMHASISTHLCWDFLNQTTGEWTPNLRCYEFRLHKHPDRISNLYFNYALLTRAIAKLKPQLQDQEDGGEYVFCTGDMAQDADTRAKVLAVTEAAESVPQIFDESLMFANGEGPSLKEDFRHRFRNVSRLMDCVGCDKCRLWGKLQTAGYGAALKVLFESEEDETARAPHLKRTELVALFNTYSRLASSLSAIGKFRAMIEEEQAEMKAEAIESGEEQVEEKKETWDIPDRVKKPHNVVFESSGGNEAEESPAAAGFEDDEDDDDLDDGHCVDGGDHKPTFKETFYKELDNVGKVTKFVLKSWIDIPKNLYRIAMSELVRGWQYYAGRRVNQRIWSWDHGVEIDEL</sequence>
<evidence type="ECO:0000256" key="5">
    <source>
        <dbReference type="ARBA" id="ARBA00022448"/>
    </source>
</evidence>
<evidence type="ECO:0000256" key="16">
    <source>
        <dbReference type="PIRSR" id="PIRSR017205-1"/>
    </source>
</evidence>
<keyword evidence="8" id="KW-0256">Endoplasmic reticulum</keyword>
<comment type="cofactor">
    <cofactor evidence="1 17">
        <name>FAD</name>
        <dbReference type="ChEBI" id="CHEBI:57692"/>
    </cofactor>
</comment>
<feature type="chain" id="PRO_5042099486" evidence="20">
    <location>
        <begin position="24"/>
        <end position="636"/>
    </location>
</feature>
<dbReference type="PANTHER" id="PTHR12613:SF0">
    <property type="entry name" value="ERO1-LIKE PROTEIN"/>
    <property type="match status" value="1"/>
</dbReference>
<keyword evidence="11" id="KW-0560">Oxidoreductase</keyword>
<evidence type="ECO:0000256" key="12">
    <source>
        <dbReference type="ARBA" id="ARBA00023136"/>
    </source>
</evidence>
<feature type="disulfide bond" description="Redox-active" evidence="18">
    <location>
        <begin position="426"/>
        <end position="429"/>
    </location>
</feature>
<dbReference type="GO" id="GO:0016972">
    <property type="term" value="F:thiol oxidase activity"/>
    <property type="evidence" value="ECO:0007669"/>
    <property type="project" value="InterPro"/>
</dbReference>
<evidence type="ECO:0000256" key="8">
    <source>
        <dbReference type="ARBA" id="ARBA00022824"/>
    </source>
</evidence>
<evidence type="ECO:0000256" key="9">
    <source>
        <dbReference type="ARBA" id="ARBA00022827"/>
    </source>
</evidence>
<comment type="subcellular location">
    <subcellularLocation>
        <location evidence="2">Endoplasmic reticulum membrane</location>
        <topology evidence="2">Peripheral membrane protein</topology>
        <orientation evidence="2">Lumenal side</orientation>
    </subcellularLocation>
</comment>
<keyword evidence="5" id="KW-0813">Transport</keyword>
<evidence type="ECO:0000256" key="4">
    <source>
        <dbReference type="ARBA" id="ARBA00011802"/>
    </source>
</evidence>
<keyword evidence="7 20" id="KW-0732">Signal</keyword>
<proteinExistence type="inferred from homology"/>
<dbReference type="EMBL" id="JAKWBI020000566">
    <property type="protein sequence ID" value="KAJ2893791.1"/>
    <property type="molecule type" value="Genomic_DNA"/>
</dbReference>
<feature type="active site" evidence="16">
    <location>
        <position position="429"/>
    </location>
</feature>
<evidence type="ECO:0000256" key="11">
    <source>
        <dbReference type="ARBA" id="ARBA00023002"/>
    </source>
</evidence>
<evidence type="ECO:0000256" key="10">
    <source>
        <dbReference type="ARBA" id="ARBA00022982"/>
    </source>
</evidence>
<feature type="binding site" evidence="17">
    <location>
        <position position="323"/>
    </location>
    <ligand>
        <name>FAD</name>
        <dbReference type="ChEBI" id="CHEBI:57692"/>
    </ligand>
</feature>
<name>A0AAD5RH91_9PEZI</name>
<protein>
    <submittedName>
        <fullName evidence="21">Endoplasmic reticulum oxidoreductin-1</fullName>
    </submittedName>
</protein>
<gene>
    <name evidence="21" type="ORF">MKZ38_008232</name>
</gene>
<dbReference type="GO" id="GO:0005789">
    <property type="term" value="C:endoplasmic reticulum membrane"/>
    <property type="evidence" value="ECO:0007669"/>
    <property type="project" value="UniProtKB-SubCell"/>
</dbReference>
<dbReference type="GO" id="GO:0071949">
    <property type="term" value="F:FAD binding"/>
    <property type="evidence" value="ECO:0007669"/>
    <property type="project" value="InterPro"/>
</dbReference>
<dbReference type="PANTHER" id="PTHR12613">
    <property type="entry name" value="ERO1-RELATED"/>
    <property type="match status" value="1"/>
</dbReference>
<keyword evidence="22" id="KW-1185">Reference proteome</keyword>
<keyword evidence="6" id="KW-0285">Flavoprotein</keyword>
<dbReference type="PIRSF" id="PIRSF017205">
    <property type="entry name" value="ERO1"/>
    <property type="match status" value="1"/>
</dbReference>
<dbReference type="SUPFAM" id="SSF110019">
    <property type="entry name" value="ERO1-like"/>
    <property type="match status" value="1"/>
</dbReference>
<comment type="subunit">
    <text evidence="4">May function both as a monomer and a homodimer.</text>
</comment>
<evidence type="ECO:0000256" key="13">
    <source>
        <dbReference type="ARBA" id="ARBA00023157"/>
    </source>
</evidence>
<feature type="region of interest" description="Disordered" evidence="19">
    <location>
        <begin position="531"/>
        <end position="564"/>
    </location>
</feature>
<comment type="similarity">
    <text evidence="3">Belongs to the EROs family.</text>
</comment>
<evidence type="ECO:0000256" key="1">
    <source>
        <dbReference type="ARBA" id="ARBA00001974"/>
    </source>
</evidence>
<evidence type="ECO:0000256" key="6">
    <source>
        <dbReference type="ARBA" id="ARBA00022630"/>
    </source>
</evidence>
<feature type="binding site" evidence="17">
    <location>
        <position position="187"/>
    </location>
    <ligand>
        <name>FAD</name>
        <dbReference type="ChEBI" id="CHEBI:57692"/>
    </ligand>
</feature>
<evidence type="ECO:0000256" key="14">
    <source>
        <dbReference type="ARBA" id="ARBA00023180"/>
    </source>
</evidence>
<evidence type="ECO:0000256" key="7">
    <source>
        <dbReference type="ARBA" id="ARBA00022729"/>
    </source>
</evidence>
<comment type="caution">
    <text evidence="21">The sequence shown here is derived from an EMBL/GenBank/DDBJ whole genome shotgun (WGS) entry which is preliminary data.</text>
</comment>
<dbReference type="AlphaFoldDB" id="A0AAD5RH91"/>
<feature type="disulfide bond" description="Redox-active" evidence="18">
    <location>
        <begin position="90"/>
        <end position="95"/>
    </location>
</feature>
<evidence type="ECO:0000256" key="3">
    <source>
        <dbReference type="ARBA" id="ARBA00008277"/>
    </source>
</evidence>
<evidence type="ECO:0000256" key="2">
    <source>
        <dbReference type="ARBA" id="ARBA00004367"/>
    </source>
</evidence>